<dbReference type="InterPro" id="IPR046572">
    <property type="entry name" value="DUF6632"/>
</dbReference>
<dbReference type="RefSeq" id="WP_081363527.1">
    <property type="nucleotide sequence ID" value="NZ_FPBZ01000006.1"/>
</dbReference>
<keyword evidence="1" id="KW-0812">Transmembrane</keyword>
<feature type="transmembrane region" description="Helical" evidence="1">
    <location>
        <begin position="81"/>
        <end position="101"/>
    </location>
</feature>
<proteinExistence type="predicted"/>
<reference evidence="2 3" key="1">
    <citation type="submission" date="2016-10" db="EMBL/GenBank/DDBJ databases">
        <authorList>
            <person name="de Groot N.N."/>
        </authorList>
    </citation>
    <scope>NUCLEOTIDE SEQUENCE [LARGE SCALE GENOMIC DNA]</scope>
    <source>
        <strain evidence="2 3">Nl14</strain>
    </source>
</reference>
<feature type="transmembrane region" description="Helical" evidence="1">
    <location>
        <begin position="20"/>
        <end position="39"/>
    </location>
</feature>
<accession>A0A1I7GW17</accession>
<keyword evidence="1" id="KW-0472">Membrane</keyword>
<gene>
    <name evidence="2" type="ORF">SAMN05216417_10622</name>
</gene>
<name>A0A1I7GW17_9PROT</name>
<evidence type="ECO:0000313" key="2">
    <source>
        <dbReference type="EMBL" id="SFU52621.1"/>
    </source>
</evidence>
<dbReference type="EMBL" id="FPBZ01000006">
    <property type="protein sequence ID" value="SFU52621.1"/>
    <property type="molecule type" value="Genomic_DNA"/>
</dbReference>
<evidence type="ECO:0000313" key="3">
    <source>
        <dbReference type="Proteomes" id="UP000182649"/>
    </source>
</evidence>
<dbReference type="Pfam" id="PF20337">
    <property type="entry name" value="DUF6632"/>
    <property type="match status" value="1"/>
</dbReference>
<keyword evidence="1" id="KW-1133">Transmembrane helix</keyword>
<dbReference type="AlphaFoldDB" id="A0A1I7GW17"/>
<organism evidence="2 3">
    <name type="scientific">Nitrosospira multiformis</name>
    <dbReference type="NCBI Taxonomy" id="1231"/>
    <lineage>
        <taxon>Bacteria</taxon>
        <taxon>Pseudomonadati</taxon>
        <taxon>Pseudomonadota</taxon>
        <taxon>Betaproteobacteria</taxon>
        <taxon>Nitrosomonadales</taxon>
        <taxon>Nitrosomonadaceae</taxon>
        <taxon>Nitrosospira</taxon>
    </lineage>
</organism>
<protein>
    <submittedName>
        <fullName evidence="2">Uncharacterized protein</fullName>
    </submittedName>
</protein>
<evidence type="ECO:0000256" key="1">
    <source>
        <dbReference type="SAM" id="Phobius"/>
    </source>
</evidence>
<feature type="transmembrane region" description="Helical" evidence="1">
    <location>
        <begin position="48"/>
        <end position="69"/>
    </location>
</feature>
<dbReference type="Proteomes" id="UP000182649">
    <property type="component" value="Unassembled WGS sequence"/>
</dbReference>
<sequence>MLGLWPSGWTWGVDQGHSHYTLMIIVMYAVLRLFLLLAARKPQAYSAIIWYTIWSSVLHDALMAVQAYIDPAERGHFLGDVPGLFIVAIVLGYLMPVTLISREGRPNLGSRGRNLNIQKTP</sequence>